<accession>A0A0D0C515</accession>
<name>A0A0D0C515_9AGAR</name>
<feature type="region of interest" description="Disordered" evidence="1">
    <location>
        <begin position="63"/>
        <end position="93"/>
    </location>
</feature>
<dbReference type="AlphaFoldDB" id="A0A0D0C515"/>
<keyword evidence="3" id="KW-1185">Reference proteome</keyword>
<organism evidence="2 3">
    <name type="scientific">Collybiopsis luxurians FD-317 M1</name>
    <dbReference type="NCBI Taxonomy" id="944289"/>
    <lineage>
        <taxon>Eukaryota</taxon>
        <taxon>Fungi</taxon>
        <taxon>Dikarya</taxon>
        <taxon>Basidiomycota</taxon>
        <taxon>Agaricomycotina</taxon>
        <taxon>Agaricomycetes</taxon>
        <taxon>Agaricomycetidae</taxon>
        <taxon>Agaricales</taxon>
        <taxon>Marasmiineae</taxon>
        <taxon>Omphalotaceae</taxon>
        <taxon>Collybiopsis</taxon>
        <taxon>Collybiopsis luxurians</taxon>
    </lineage>
</organism>
<protein>
    <submittedName>
        <fullName evidence="2">Uncharacterized protein</fullName>
    </submittedName>
</protein>
<evidence type="ECO:0000256" key="1">
    <source>
        <dbReference type="SAM" id="MobiDB-lite"/>
    </source>
</evidence>
<dbReference type="Proteomes" id="UP000053593">
    <property type="component" value="Unassembled WGS sequence"/>
</dbReference>
<evidence type="ECO:0000313" key="2">
    <source>
        <dbReference type="EMBL" id="KIK52912.1"/>
    </source>
</evidence>
<gene>
    <name evidence="2" type="ORF">GYMLUDRAFT_49740</name>
</gene>
<reference evidence="2 3" key="1">
    <citation type="submission" date="2014-04" db="EMBL/GenBank/DDBJ databases">
        <title>Evolutionary Origins and Diversification of the Mycorrhizal Mutualists.</title>
        <authorList>
            <consortium name="DOE Joint Genome Institute"/>
            <consortium name="Mycorrhizal Genomics Consortium"/>
            <person name="Kohler A."/>
            <person name="Kuo A."/>
            <person name="Nagy L.G."/>
            <person name="Floudas D."/>
            <person name="Copeland A."/>
            <person name="Barry K.W."/>
            <person name="Cichocki N."/>
            <person name="Veneault-Fourrey C."/>
            <person name="LaButti K."/>
            <person name="Lindquist E.A."/>
            <person name="Lipzen A."/>
            <person name="Lundell T."/>
            <person name="Morin E."/>
            <person name="Murat C."/>
            <person name="Riley R."/>
            <person name="Ohm R."/>
            <person name="Sun H."/>
            <person name="Tunlid A."/>
            <person name="Henrissat B."/>
            <person name="Grigoriev I.V."/>
            <person name="Hibbett D.S."/>
            <person name="Martin F."/>
        </authorList>
    </citation>
    <scope>NUCLEOTIDE SEQUENCE [LARGE SCALE GENOMIC DNA]</scope>
    <source>
        <strain evidence="2 3">FD-317 M1</strain>
    </source>
</reference>
<evidence type="ECO:0000313" key="3">
    <source>
        <dbReference type="Proteomes" id="UP000053593"/>
    </source>
</evidence>
<proteinExistence type="predicted"/>
<dbReference type="EMBL" id="KN834836">
    <property type="protein sequence ID" value="KIK52912.1"/>
    <property type="molecule type" value="Genomic_DNA"/>
</dbReference>
<dbReference type="HOGENOM" id="CLU_2121358_0_0_1"/>
<feature type="compositionally biased region" description="Basic and acidic residues" evidence="1">
    <location>
        <begin position="74"/>
        <end position="87"/>
    </location>
</feature>
<sequence length="114" mass="12521">MPTRFLLTDPPTNATEALFIPLLPSSTNDPTSFSSSSKPASLGICSSKLGIFEYPFGPDPLAPGSCNDIPRPTKSQDSRRAMDLDNREETEEIEVAEEAIIRNLEDEVGPEWRP</sequence>